<feature type="transmembrane region" description="Helical" evidence="16">
    <location>
        <begin position="236"/>
        <end position="254"/>
    </location>
</feature>
<dbReference type="EC" id="1.16.1.9" evidence="3"/>
<dbReference type="InterPro" id="IPR017938">
    <property type="entry name" value="Riboflavin_synthase-like_b-brl"/>
</dbReference>
<keyword evidence="20" id="KW-1185">Reference proteome</keyword>
<dbReference type="InterPro" id="IPR013112">
    <property type="entry name" value="FAD-bd_8"/>
</dbReference>
<keyword evidence="9" id="KW-0249">Electron transport</keyword>
<feature type="domain" description="FAD-binding FR-type" evidence="18">
    <location>
        <begin position="426"/>
        <end position="532"/>
    </location>
</feature>
<dbReference type="Pfam" id="PF08022">
    <property type="entry name" value="FAD_binding_8"/>
    <property type="match status" value="1"/>
</dbReference>
<keyword evidence="6" id="KW-0285">Flavoprotein</keyword>
<dbReference type="InterPro" id="IPR051410">
    <property type="entry name" value="Ferric/Cupric_Reductase"/>
</dbReference>
<feature type="transmembrane region" description="Helical" evidence="16">
    <location>
        <begin position="274"/>
        <end position="295"/>
    </location>
</feature>
<name>A0A1A0HA86_9ASCO</name>
<evidence type="ECO:0000256" key="12">
    <source>
        <dbReference type="ARBA" id="ARBA00023065"/>
    </source>
</evidence>
<sequence>MQNFQRLLGFLCLVVNVLAYQYKSFSLYGEGLAEVRSCHSVLYSSVTFCEGQKRRGYSCYCSNENAMASMAGCVQLIQQDPGNVFEWFVSYCNSRNQSITQKQLYASLQYFKQSAKPFTALAAKSKRLTRIDYPVYANHTALSLYYQAYRERYDTFNWAYWLANALYAYWAFVFLIAAACNWSVVIFPGLRKMFNGRLSKTWRRYVTLPALVKKKKTTHQQFLGILNLLIPTRLETIILSGFLLLTVLFNALYMPYTEGNPLFSTRSMFILRVVADRTGIIGTLLLPILILIGGRNNFLQWLTKWRFSTFVMYHRWIGRAIVAMVFIHSVAYTAYVVKKGGYASFMSQEYIIYGTVATTAGCIICFQGLLYLRRNWYEVFLVIHILMAVAFMLGTWMHIRMRMYMEWLFASVAVWSFDRLVRILRMIWFGFPQATVTLLADDCLRVVVPKPNHWPSVPGGHAWVYFCHSWYFWQSHPFTFLDSTVEENKIVFVLKTKKGATNYLTKLLATRPGKTGTIRVCVEGPYGEACSVKHQDNVVFVAGGNGIPGIFSECYDLAQKSANNAKQWIKLIWVLREILTIEWVWEELSSLKNTKVEATVYITRPEGGNDDVLLQRMTCRSESSSTDEKESLSKEGMDIFDRLRQHFPHVTFKSGRPLMDAIVDKETEEAAGSAAFITCGHPIMVDDLRYAVVQKIDKTEKRVDFFEQLQVWA</sequence>
<keyword evidence="8" id="KW-0274">FAD</keyword>
<comment type="caution">
    <text evidence="19">The sequence shown here is derived from an EMBL/GenBank/DDBJ whole genome shotgun (WGS) entry which is preliminary data.</text>
</comment>
<comment type="subcellular location">
    <subcellularLocation>
        <location evidence="1">Cell membrane</location>
        <topology evidence="1">Multi-pass membrane protein</topology>
    </subcellularLocation>
</comment>
<dbReference type="InterPro" id="IPR039261">
    <property type="entry name" value="FNR_nucleotide-bd"/>
</dbReference>
<evidence type="ECO:0000256" key="6">
    <source>
        <dbReference type="ARBA" id="ARBA00022630"/>
    </source>
</evidence>
<dbReference type="AlphaFoldDB" id="A0A1A0HA86"/>
<feature type="transmembrane region" description="Helical" evidence="16">
    <location>
        <begin position="316"/>
        <end position="338"/>
    </location>
</feature>
<dbReference type="STRING" id="869754.A0A1A0HA86"/>
<feature type="transmembrane region" description="Helical" evidence="16">
    <location>
        <begin position="379"/>
        <end position="398"/>
    </location>
</feature>
<dbReference type="Pfam" id="PF01794">
    <property type="entry name" value="Ferric_reduct"/>
    <property type="match status" value="1"/>
</dbReference>
<comment type="catalytic activity">
    <reaction evidence="15">
        <text>2 a Fe(II)-siderophore + NADP(+) + H(+) = 2 a Fe(III)-siderophore + NADPH</text>
        <dbReference type="Rhea" id="RHEA:28795"/>
        <dbReference type="Rhea" id="RHEA-COMP:11342"/>
        <dbReference type="Rhea" id="RHEA-COMP:11344"/>
        <dbReference type="ChEBI" id="CHEBI:15378"/>
        <dbReference type="ChEBI" id="CHEBI:29033"/>
        <dbReference type="ChEBI" id="CHEBI:29034"/>
        <dbReference type="ChEBI" id="CHEBI:57783"/>
        <dbReference type="ChEBI" id="CHEBI:58349"/>
        <dbReference type="EC" id="1.16.1.9"/>
    </reaction>
</comment>
<evidence type="ECO:0000256" key="1">
    <source>
        <dbReference type="ARBA" id="ARBA00004651"/>
    </source>
</evidence>
<keyword evidence="4" id="KW-0813">Transport</keyword>
<dbReference type="PANTHER" id="PTHR32361">
    <property type="entry name" value="FERRIC/CUPRIC REDUCTASE TRANSMEMBRANE COMPONENT"/>
    <property type="match status" value="1"/>
</dbReference>
<dbReference type="InterPro" id="IPR017927">
    <property type="entry name" value="FAD-bd_FR_type"/>
</dbReference>
<evidence type="ECO:0000256" key="2">
    <source>
        <dbReference type="ARBA" id="ARBA00006278"/>
    </source>
</evidence>
<evidence type="ECO:0000256" key="7">
    <source>
        <dbReference type="ARBA" id="ARBA00022692"/>
    </source>
</evidence>
<dbReference type="GO" id="GO:0006879">
    <property type="term" value="P:intracellular iron ion homeostasis"/>
    <property type="evidence" value="ECO:0007669"/>
    <property type="project" value="TreeGrafter"/>
</dbReference>
<keyword evidence="11" id="KW-0560">Oxidoreductase</keyword>
<dbReference type="RefSeq" id="XP_018711425.1">
    <property type="nucleotide sequence ID" value="XM_018858374.1"/>
</dbReference>
<dbReference type="SUPFAM" id="SSF52343">
    <property type="entry name" value="Ferredoxin reductase-like, C-terminal NADP-linked domain"/>
    <property type="match status" value="1"/>
</dbReference>
<evidence type="ECO:0000256" key="5">
    <source>
        <dbReference type="ARBA" id="ARBA00022475"/>
    </source>
</evidence>
<gene>
    <name evidence="19" type="ORF">METBIDRAFT_68849</name>
</gene>
<dbReference type="Gene3D" id="3.40.50.80">
    <property type="entry name" value="Nucleotide-binding domain of ferredoxin-NADP reductase (FNR) module"/>
    <property type="match status" value="1"/>
</dbReference>
<evidence type="ECO:0000256" key="11">
    <source>
        <dbReference type="ARBA" id="ARBA00023002"/>
    </source>
</evidence>
<dbReference type="InterPro" id="IPR013121">
    <property type="entry name" value="Fe_red_NAD-bd_6"/>
</dbReference>
<evidence type="ECO:0000256" key="4">
    <source>
        <dbReference type="ARBA" id="ARBA00022448"/>
    </source>
</evidence>
<evidence type="ECO:0000256" key="3">
    <source>
        <dbReference type="ARBA" id="ARBA00012668"/>
    </source>
</evidence>
<evidence type="ECO:0000256" key="16">
    <source>
        <dbReference type="SAM" id="Phobius"/>
    </source>
</evidence>
<accession>A0A1A0HA86</accession>
<evidence type="ECO:0000256" key="13">
    <source>
        <dbReference type="ARBA" id="ARBA00023136"/>
    </source>
</evidence>
<dbReference type="SFLD" id="SFLDG01168">
    <property type="entry name" value="Ferric_reductase_subgroup_(FRE"/>
    <property type="match status" value="1"/>
</dbReference>
<organism evidence="19 20">
    <name type="scientific">Metschnikowia bicuspidata var. bicuspidata NRRL YB-4993</name>
    <dbReference type="NCBI Taxonomy" id="869754"/>
    <lineage>
        <taxon>Eukaryota</taxon>
        <taxon>Fungi</taxon>
        <taxon>Dikarya</taxon>
        <taxon>Ascomycota</taxon>
        <taxon>Saccharomycotina</taxon>
        <taxon>Pichiomycetes</taxon>
        <taxon>Metschnikowiaceae</taxon>
        <taxon>Metschnikowia</taxon>
    </lineage>
</organism>
<evidence type="ECO:0000256" key="17">
    <source>
        <dbReference type="SAM" id="SignalP"/>
    </source>
</evidence>
<comment type="similarity">
    <text evidence="2">Belongs to the ferric reductase (FRE) family.</text>
</comment>
<feature type="chain" id="PRO_5008291713" description="ferric-chelate reductase (NADPH)" evidence="17">
    <location>
        <begin position="20"/>
        <end position="713"/>
    </location>
</feature>
<evidence type="ECO:0000313" key="19">
    <source>
        <dbReference type="EMBL" id="OBA20915.1"/>
    </source>
</evidence>
<evidence type="ECO:0000256" key="10">
    <source>
        <dbReference type="ARBA" id="ARBA00022989"/>
    </source>
</evidence>
<evidence type="ECO:0000256" key="15">
    <source>
        <dbReference type="ARBA" id="ARBA00048483"/>
    </source>
</evidence>
<feature type="transmembrane region" description="Helical" evidence="16">
    <location>
        <begin position="167"/>
        <end position="190"/>
    </location>
</feature>
<dbReference type="GO" id="GO:0015677">
    <property type="term" value="P:copper ion import"/>
    <property type="evidence" value="ECO:0007669"/>
    <property type="project" value="TreeGrafter"/>
</dbReference>
<dbReference type="SUPFAM" id="SSF63380">
    <property type="entry name" value="Riboflavin synthase domain-like"/>
    <property type="match status" value="1"/>
</dbReference>
<dbReference type="GO" id="GO:0052851">
    <property type="term" value="F:ferric-chelate reductase (NADPH) activity"/>
    <property type="evidence" value="ECO:0007669"/>
    <property type="project" value="UniProtKB-EC"/>
</dbReference>
<dbReference type="GeneID" id="30031350"/>
<proteinExistence type="inferred from homology"/>
<keyword evidence="10 16" id="KW-1133">Transmembrane helix</keyword>
<keyword evidence="17" id="KW-0732">Signal</keyword>
<reference evidence="19 20" key="1">
    <citation type="submission" date="2016-05" db="EMBL/GenBank/DDBJ databases">
        <title>Comparative genomics of biotechnologically important yeasts.</title>
        <authorList>
            <consortium name="DOE Joint Genome Institute"/>
            <person name="Riley R."/>
            <person name="Haridas S."/>
            <person name="Wolfe K.H."/>
            <person name="Lopes M.R."/>
            <person name="Hittinger C.T."/>
            <person name="Goker M."/>
            <person name="Salamov A."/>
            <person name="Wisecaver J."/>
            <person name="Long T.M."/>
            <person name="Aerts A.L."/>
            <person name="Barry K."/>
            <person name="Choi C."/>
            <person name="Clum A."/>
            <person name="Coughlan A.Y."/>
            <person name="Deshpande S."/>
            <person name="Douglass A.P."/>
            <person name="Hanson S.J."/>
            <person name="Klenk H.-P."/>
            <person name="LaButti K."/>
            <person name="Lapidus A."/>
            <person name="Lindquist E."/>
            <person name="Lipzen A."/>
            <person name="Meier-kolthoff J.P."/>
            <person name="Ohm R.A."/>
            <person name="Otillar R.P."/>
            <person name="Pangilinan J."/>
            <person name="Peng Y."/>
            <person name="Rokas A."/>
            <person name="Rosa C.A."/>
            <person name="Scheuner C."/>
            <person name="Sibirny A.A."/>
            <person name="Slot J.C."/>
            <person name="Stielow J.B."/>
            <person name="Sun H."/>
            <person name="Kurtzman C.P."/>
            <person name="Blackwell M."/>
            <person name="Grigoriev I.V."/>
            <person name="Jeffries T.W."/>
        </authorList>
    </citation>
    <scope>NUCLEOTIDE SEQUENCE [LARGE SCALE GENOMIC DNA]</scope>
    <source>
        <strain evidence="19 20">NRRL YB-4993</strain>
    </source>
</reference>
<evidence type="ECO:0000259" key="18">
    <source>
        <dbReference type="PROSITE" id="PS51384"/>
    </source>
</evidence>
<evidence type="ECO:0000313" key="20">
    <source>
        <dbReference type="Proteomes" id="UP000092555"/>
    </source>
</evidence>
<dbReference type="Pfam" id="PF08030">
    <property type="entry name" value="NAD_binding_6"/>
    <property type="match status" value="1"/>
</dbReference>
<feature type="signal peptide" evidence="17">
    <location>
        <begin position="1"/>
        <end position="19"/>
    </location>
</feature>
<dbReference type="EMBL" id="LXTC01000003">
    <property type="protein sequence ID" value="OBA20915.1"/>
    <property type="molecule type" value="Genomic_DNA"/>
</dbReference>
<dbReference type="CDD" id="cd06186">
    <property type="entry name" value="NOX_Duox_like_FAD_NADP"/>
    <property type="match status" value="1"/>
</dbReference>
<keyword evidence="7 16" id="KW-0812">Transmembrane</keyword>
<dbReference type="OrthoDB" id="167398at2759"/>
<evidence type="ECO:0000256" key="8">
    <source>
        <dbReference type="ARBA" id="ARBA00022827"/>
    </source>
</evidence>
<dbReference type="PANTHER" id="PTHR32361:SF9">
    <property type="entry name" value="FERRIC REDUCTASE TRANSMEMBRANE COMPONENT 3-RELATED"/>
    <property type="match status" value="1"/>
</dbReference>
<protein>
    <recommendedName>
        <fullName evidence="3">ferric-chelate reductase (NADPH)</fullName>
        <ecNumber evidence="3">1.16.1.9</ecNumber>
    </recommendedName>
</protein>
<evidence type="ECO:0000256" key="14">
    <source>
        <dbReference type="ARBA" id="ARBA00023180"/>
    </source>
</evidence>
<dbReference type="SFLD" id="SFLDS00052">
    <property type="entry name" value="Ferric_Reductase_Domain"/>
    <property type="match status" value="1"/>
</dbReference>
<keyword evidence="14" id="KW-0325">Glycoprotein</keyword>
<keyword evidence="12" id="KW-0406">Ion transport</keyword>
<dbReference type="Proteomes" id="UP000092555">
    <property type="component" value="Unassembled WGS sequence"/>
</dbReference>
<dbReference type="InterPro" id="IPR013130">
    <property type="entry name" value="Fe3_Rdtase_TM_dom"/>
</dbReference>
<dbReference type="GO" id="GO:0006826">
    <property type="term" value="P:iron ion transport"/>
    <property type="evidence" value="ECO:0007669"/>
    <property type="project" value="TreeGrafter"/>
</dbReference>
<evidence type="ECO:0000256" key="9">
    <source>
        <dbReference type="ARBA" id="ARBA00022982"/>
    </source>
</evidence>
<dbReference type="PROSITE" id="PS51384">
    <property type="entry name" value="FAD_FR"/>
    <property type="match status" value="1"/>
</dbReference>
<dbReference type="GO" id="GO:0005886">
    <property type="term" value="C:plasma membrane"/>
    <property type="evidence" value="ECO:0007669"/>
    <property type="project" value="UniProtKB-SubCell"/>
</dbReference>
<keyword evidence="13 16" id="KW-0472">Membrane</keyword>
<feature type="transmembrane region" description="Helical" evidence="16">
    <location>
        <begin position="350"/>
        <end position="372"/>
    </location>
</feature>
<keyword evidence="5" id="KW-1003">Cell membrane</keyword>